<dbReference type="RefSeq" id="WP_069829502.1">
    <property type="nucleotide sequence ID" value="NZ_MDJD01000028.1"/>
</dbReference>
<feature type="signal peptide" evidence="3">
    <location>
        <begin position="1"/>
        <end position="23"/>
    </location>
</feature>
<dbReference type="EMBL" id="MDJD01000028">
    <property type="protein sequence ID" value="OEK08820.1"/>
    <property type="molecule type" value="Genomic_DNA"/>
</dbReference>
<dbReference type="Pfam" id="PF12904">
    <property type="entry name" value="Collagen_bind_2"/>
    <property type="match status" value="1"/>
</dbReference>
<dbReference type="STRING" id="1849968.A8C32_00660"/>
<feature type="chain" id="PRO_5009186243" description="BIG2 domain-containing protein" evidence="3">
    <location>
        <begin position="24"/>
        <end position="1377"/>
    </location>
</feature>
<dbReference type="SMART" id="SM00635">
    <property type="entry name" value="BID_2"/>
    <property type="match status" value="1"/>
</dbReference>
<reference evidence="5 6" key="1">
    <citation type="submission" date="2016-05" db="EMBL/GenBank/DDBJ databases">
        <title>Draft Genome Sequence of Algibacter sp. Strain SK-16 Isolated from the Surface Water of Aburatsubo Inlet.</title>
        <authorList>
            <person name="Wong S.-K."/>
            <person name="Yoshizawa S."/>
            <person name="Nakajima Y."/>
            <person name="Ogura Y."/>
            <person name="Tetsuya H."/>
            <person name="Hamasaki K."/>
        </authorList>
    </citation>
    <scope>NUCLEOTIDE SEQUENCE [LARGE SCALE GENOMIC DNA]</scope>
    <source>
        <strain evidence="5 6">SK-16</strain>
    </source>
</reference>
<feature type="compositionally biased region" description="Polar residues" evidence="2">
    <location>
        <begin position="892"/>
        <end position="901"/>
    </location>
</feature>
<evidence type="ECO:0000313" key="6">
    <source>
        <dbReference type="Proteomes" id="UP000095713"/>
    </source>
</evidence>
<proteinExistence type="predicted"/>
<dbReference type="Gene3D" id="2.60.40.10">
    <property type="entry name" value="Immunoglobulins"/>
    <property type="match status" value="1"/>
</dbReference>
<dbReference type="OrthoDB" id="5488826at2"/>
<keyword evidence="6" id="KW-1185">Reference proteome</keyword>
<gene>
    <name evidence="5" type="ORF">A8C32_00660</name>
</gene>
<evidence type="ECO:0000313" key="5">
    <source>
        <dbReference type="EMBL" id="OEK08820.1"/>
    </source>
</evidence>
<dbReference type="InterPro" id="IPR003343">
    <property type="entry name" value="Big_2"/>
</dbReference>
<dbReference type="InterPro" id="IPR008964">
    <property type="entry name" value="Invasin/intimin_cell_adhesion"/>
</dbReference>
<evidence type="ECO:0000259" key="4">
    <source>
        <dbReference type="SMART" id="SM00635"/>
    </source>
</evidence>
<comment type="caution">
    <text evidence="5">The sequence shown here is derived from an EMBL/GenBank/DDBJ whole genome shotgun (WGS) entry which is preliminary data.</text>
</comment>
<feature type="region of interest" description="Disordered" evidence="2">
    <location>
        <begin position="892"/>
        <end position="920"/>
    </location>
</feature>
<dbReference type="NCBIfam" id="TIGR04183">
    <property type="entry name" value="Por_Secre_tail"/>
    <property type="match status" value="1"/>
</dbReference>
<dbReference type="Pfam" id="PF16586">
    <property type="entry name" value="DUF5060"/>
    <property type="match status" value="1"/>
</dbReference>
<sequence>MTKLAPIARLMLLVILMTSLSFSGYGQTVDVDGTSPYRKWDKIVLSLTLPSNVTESNTSFRNTRMDVLFTDPSGKKIRVPGFFAADGNAANTNAKSGKIFKAYLRPYQTGNWKYQVLYYTGNDVALKNVNQLPNPTHNLTGTIGNVTATNATLPDLRAKGRLQYQKTGTNNQRRYLKWAETGEHFLKFGPDSPENLLNYEGFDHDVNKNNCTKCTEHSFSPHSSDWNTGDPTWDGNKGKNLIGAVNYLKNQQMNSMSMSLFGGDDTNVFPWTDPRDKFRYDVSKLEQWEIVFDHAEKNGLMLHFKLAEAENYKKLSFDQIKVYYREMVARYGHHLAIEWNISEEYGKDDNNNDAAPANVIPRIDWLASIDPWQNHRVLHTYPGRHEKYYNYLINNNAKLTGASVQSSRSNNYDDAYDGKSGIKTWINKSKNNNIPWVVASDEQNPGDTGMFTSESISNYNVKIEARTKILWKGLIAGGAGVMWYGGKNGDFRTENFNRFATLFDWSKIAILQFFEGNALEYWKMQNNDALASGNKNRCLAQEGKTYIIYLENGGSSNLNLTGQSGNFKVKWFNPRNGGSLQNGSVRTITGGGNKSIGNPPNNTNSDWVALVTKVGGPNVAVTGINVTPAKVTIEAGKTFTLVRSITPNNASDKTVSWDSSNPSIATVNSNGIITAVAKGEVTITGTTQDGDFTSSAVVTVTAAPVVETGCPFEEKNGLLIIEAENVQNYDEALFTLETGKVGTTNPTGTGYLRYNGPDHYGAQVAAHTVAYKIKINNPGEYQFIWRNVRDPKATTGDAANDSWLLIKDNGARFYGKKGGTEYTLTKHTKLWVQKSDFVYECFGETHQGGKKINSMSIWVDFPTAGEYTIEYGGRSNGHSVDRLTLFKANQSDAAKNVNTPESKQEGNCEPANPDPDPNPTTCSDLSLNAVDFPTARIAGFSPAYIHVAENALAINAAQHKNKFAAVAQNFAGADGTYDITITTLAELDGESTYRIKVGGTVIGTYKNPTTTVDYTPTTKTWTGINVKKGDPIQVEFNSHTNGTIPEGNTTAYSRGRWTKLEFTCNGVSNPDPIPNTESIAFSNFPASFGNKKTTFPIQVTYSAKVERDINVALKSPTNNHIADQTITVGPGTNKTVTVNVTIPTPLATDSNYRLVVALRPVGGGYSTNIDKKVGLFNIETAQTCEDSVNFTPPTSIAASKSYDIDVTYTACQSRDIIVEFWKTKWIASGKVTVPVGSGKTTITVNLPANPVLGTDYIWKTSIRPEGTNWMSNIDTKQINNVTVTASAKLLLSKKTSIKEPNLTVYPTHVNNIDLTIQLLNVKGFAKYIITDINGRFITSGISDKSTITIPASVLNAKGIYILKVNVNGKQFIKKIVK</sequence>
<evidence type="ECO:0000256" key="1">
    <source>
        <dbReference type="ARBA" id="ARBA00022729"/>
    </source>
</evidence>
<evidence type="ECO:0000256" key="2">
    <source>
        <dbReference type="SAM" id="MobiDB-lite"/>
    </source>
</evidence>
<accession>A0A1E5TBT7</accession>
<dbReference type="InterPro" id="IPR013783">
    <property type="entry name" value="Ig-like_fold"/>
</dbReference>
<dbReference type="Proteomes" id="UP000095713">
    <property type="component" value="Unassembled WGS sequence"/>
</dbReference>
<dbReference type="Gene3D" id="2.60.40.1080">
    <property type="match status" value="1"/>
</dbReference>
<dbReference type="Pfam" id="PF02368">
    <property type="entry name" value="Big_2"/>
    <property type="match status" value="1"/>
</dbReference>
<evidence type="ECO:0000256" key="3">
    <source>
        <dbReference type="SAM" id="SignalP"/>
    </source>
</evidence>
<dbReference type="SUPFAM" id="SSF49373">
    <property type="entry name" value="Invasin/intimin cell-adhesion fragments"/>
    <property type="match status" value="1"/>
</dbReference>
<protein>
    <recommendedName>
        <fullName evidence="4">BIG2 domain-containing protein</fullName>
    </recommendedName>
</protein>
<dbReference type="InterPro" id="IPR026444">
    <property type="entry name" value="Secre_tail"/>
</dbReference>
<dbReference type="InterPro" id="IPR024749">
    <property type="entry name" value="Collagen-bd_put"/>
</dbReference>
<keyword evidence="1 3" id="KW-0732">Signal</keyword>
<feature type="domain" description="BIG2" evidence="4">
    <location>
        <begin position="620"/>
        <end position="697"/>
    </location>
</feature>
<dbReference type="Gene3D" id="3.20.20.80">
    <property type="entry name" value="Glycosidases"/>
    <property type="match status" value="1"/>
</dbReference>
<organism evidence="5 6">
    <name type="scientific">Flavivirga aquatica</name>
    <dbReference type="NCBI Taxonomy" id="1849968"/>
    <lineage>
        <taxon>Bacteria</taxon>
        <taxon>Pseudomonadati</taxon>
        <taxon>Bacteroidota</taxon>
        <taxon>Flavobacteriia</taxon>
        <taxon>Flavobacteriales</taxon>
        <taxon>Flavobacteriaceae</taxon>
        <taxon>Flavivirga</taxon>
    </lineage>
</organism>
<name>A0A1E5TBT7_9FLAO</name>
<dbReference type="InterPro" id="IPR032260">
    <property type="entry name" value="DUF5060"/>
</dbReference>